<keyword evidence="6" id="KW-1185">Reference proteome</keyword>
<evidence type="ECO:0000313" key="6">
    <source>
        <dbReference type="Proteomes" id="UP001163046"/>
    </source>
</evidence>
<dbReference type="AlphaFoldDB" id="A0A9W9Z731"/>
<keyword evidence="2" id="KW-1015">Disulfide bond</keyword>
<feature type="domain" description="Chitin-binding type-2" evidence="3">
    <location>
        <begin position="513"/>
        <end position="569"/>
    </location>
</feature>
<feature type="domain" description="ShKT" evidence="4">
    <location>
        <begin position="399"/>
        <end position="433"/>
    </location>
</feature>
<keyword evidence="1" id="KW-0800">Toxin</keyword>
<protein>
    <submittedName>
        <fullName evidence="5">Peptidase inhibitor 15</fullName>
    </submittedName>
</protein>
<comment type="caution">
    <text evidence="5">The sequence shown here is derived from an EMBL/GenBank/DDBJ whole genome shotgun (WGS) entry which is preliminary data.</text>
</comment>
<dbReference type="PROSITE" id="PS50940">
    <property type="entry name" value="CHIT_BIND_II"/>
    <property type="match status" value="1"/>
</dbReference>
<dbReference type="SUPFAM" id="SSF57625">
    <property type="entry name" value="Invertebrate chitin-binding proteins"/>
    <property type="match status" value="1"/>
</dbReference>
<dbReference type="InterPro" id="IPR002557">
    <property type="entry name" value="Chitin-bd_dom"/>
</dbReference>
<evidence type="ECO:0000313" key="5">
    <source>
        <dbReference type="EMBL" id="KAJ7375083.1"/>
    </source>
</evidence>
<dbReference type="GO" id="GO:0090729">
    <property type="term" value="F:toxin activity"/>
    <property type="evidence" value="ECO:0007669"/>
    <property type="project" value="UniProtKB-KW"/>
</dbReference>
<evidence type="ECO:0000259" key="4">
    <source>
        <dbReference type="PROSITE" id="PS51670"/>
    </source>
</evidence>
<evidence type="ECO:0000256" key="2">
    <source>
        <dbReference type="PROSITE-ProRule" id="PRU01005"/>
    </source>
</evidence>
<dbReference type="PROSITE" id="PS51670">
    <property type="entry name" value="SHKT"/>
    <property type="match status" value="4"/>
</dbReference>
<dbReference type="Gene3D" id="2.170.140.10">
    <property type="entry name" value="Chitin binding domain"/>
    <property type="match status" value="1"/>
</dbReference>
<feature type="domain" description="ShKT" evidence="4">
    <location>
        <begin position="356"/>
        <end position="390"/>
    </location>
</feature>
<dbReference type="Pfam" id="PF01549">
    <property type="entry name" value="ShK"/>
    <property type="match status" value="4"/>
</dbReference>
<evidence type="ECO:0000256" key="1">
    <source>
        <dbReference type="ARBA" id="ARBA00022656"/>
    </source>
</evidence>
<dbReference type="GO" id="GO:0005576">
    <property type="term" value="C:extracellular region"/>
    <property type="evidence" value="ECO:0007669"/>
    <property type="project" value="InterPro"/>
</dbReference>
<organism evidence="5 6">
    <name type="scientific">Desmophyllum pertusum</name>
    <dbReference type="NCBI Taxonomy" id="174260"/>
    <lineage>
        <taxon>Eukaryota</taxon>
        <taxon>Metazoa</taxon>
        <taxon>Cnidaria</taxon>
        <taxon>Anthozoa</taxon>
        <taxon>Hexacorallia</taxon>
        <taxon>Scleractinia</taxon>
        <taxon>Caryophylliina</taxon>
        <taxon>Caryophylliidae</taxon>
        <taxon>Desmophyllum</taxon>
    </lineage>
</organism>
<dbReference type="SMART" id="SM00254">
    <property type="entry name" value="ShKT"/>
    <property type="match status" value="5"/>
</dbReference>
<dbReference type="EMBL" id="MU826826">
    <property type="protein sequence ID" value="KAJ7375083.1"/>
    <property type="molecule type" value="Genomic_DNA"/>
</dbReference>
<proteinExistence type="predicted"/>
<accession>A0A9W9Z731</accession>
<sequence length="582" mass="64664">MAISLCSLFGQRPDTWAVVFHFVTSHLECRTPGSEARLKWCVTTHREIIEFRFVDIVRNDSICRGNLIDKFPYAVGKPCSKCASGKGFCYKNLCRDCDDFDQECGKSLTLAMCAAFEKIMAKKCPKMCNLCECPLECQNGGKLNTLMCTCACPPRWKGLDCSDAVKICLPGFYGENCQFHLVDKVGTEVCQWRKSNGHQCSAPYMQHDCAFSCVDQTAATVKPSLLLTTPKPQLIQTTIPPGAHLYPPVTVPAPEKTSSVTVSSNATSTKPSLAASVVLSNRTTNVMLSIGSVTPSNVTTTESPRVIANKPSSILPVTPFLNPLNVTLGAADQLKGVNEYVSLSETPVGDLLVKQCKDKNPKCSLWSAIGKCKKKSKWMNKHCCATCKRVLNISVVRECKDNNLKCPFWASAGECSRDRMWMLVNCRKSCNQCGVCKDVGPKCADLALSRKCIEGDKRHWMFTNCPQSCGLCQVYDKQDYCPAWAARDECKKSNWTWMRDNCPLSCRIPLFEVQFCGRMADGNYPIPRICTGFVFCSGGVTRHKLCPNGKLFNPIKRFCDFPLNVQCSDEKDLTLKRNHITR</sequence>
<dbReference type="InterPro" id="IPR003582">
    <property type="entry name" value="ShKT_dom"/>
</dbReference>
<evidence type="ECO:0000259" key="3">
    <source>
        <dbReference type="PROSITE" id="PS50940"/>
    </source>
</evidence>
<dbReference type="OrthoDB" id="5953050at2759"/>
<dbReference type="Proteomes" id="UP001163046">
    <property type="component" value="Unassembled WGS sequence"/>
</dbReference>
<comment type="caution">
    <text evidence="2">Lacks conserved residue(s) required for the propagation of feature annotation.</text>
</comment>
<reference evidence="5" key="1">
    <citation type="submission" date="2023-01" db="EMBL/GenBank/DDBJ databases">
        <title>Genome assembly of the deep-sea coral Lophelia pertusa.</title>
        <authorList>
            <person name="Herrera S."/>
            <person name="Cordes E."/>
        </authorList>
    </citation>
    <scope>NUCLEOTIDE SEQUENCE</scope>
    <source>
        <strain evidence="5">USNM1676648</strain>
        <tissue evidence="5">Polyp</tissue>
    </source>
</reference>
<feature type="domain" description="ShKT" evidence="4">
    <location>
        <begin position="472"/>
        <end position="516"/>
    </location>
</feature>
<dbReference type="GO" id="GO:0008061">
    <property type="term" value="F:chitin binding"/>
    <property type="evidence" value="ECO:0007669"/>
    <property type="project" value="InterPro"/>
</dbReference>
<dbReference type="InterPro" id="IPR036508">
    <property type="entry name" value="Chitin-bd_dom_sf"/>
</dbReference>
<name>A0A9W9Z731_9CNID</name>
<dbReference type="SMART" id="SM00494">
    <property type="entry name" value="ChtBD2"/>
    <property type="match status" value="1"/>
</dbReference>
<dbReference type="Gene3D" id="1.10.10.1940">
    <property type="match status" value="1"/>
</dbReference>
<gene>
    <name evidence="5" type="primary">PI15</name>
    <name evidence="5" type="ORF">OS493_001815</name>
</gene>
<feature type="domain" description="ShKT" evidence="4">
    <location>
        <begin position="94"/>
        <end position="131"/>
    </location>
</feature>
<dbReference type="Pfam" id="PF01607">
    <property type="entry name" value="CBM_14"/>
    <property type="match status" value="1"/>
</dbReference>
<feature type="disulfide bond" evidence="2">
    <location>
        <begin position="399"/>
        <end position="433"/>
    </location>
</feature>